<accession>X1ELN8</accession>
<evidence type="ECO:0000259" key="4">
    <source>
        <dbReference type="Pfam" id="PF00384"/>
    </source>
</evidence>
<dbReference type="AlphaFoldDB" id="X1ELN8"/>
<evidence type="ECO:0000256" key="2">
    <source>
        <dbReference type="ARBA" id="ARBA00023004"/>
    </source>
</evidence>
<dbReference type="GO" id="GO:0016491">
    <property type="term" value="F:oxidoreductase activity"/>
    <property type="evidence" value="ECO:0007669"/>
    <property type="project" value="InterPro"/>
</dbReference>
<keyword evidence="3" id="KW-0411">Iron-sulfur</keyword>
<evidence type="ECO:0000256" key="3">
    <source>
        <dbReference type="ARBA" id="ARBA00023014"/>
    </source>
</evidence>
<keyword evidence="1" id="KW-0479">Metal-binding</keyword>
<dbReference type="PANTHER" id="PTHR43105:SF10">
    <property type="entry name" value="NADH-QUINONE OXIDOREDUCTASE SUBUNIT G"/>
    <property type="match status" value="1"/>
</dbReference>
<organism evidence="5">
    <name type="scientific">marine sediment metagenome</name>
    <dbReference type="NCBI Taxonomy" id="412755"/>
    <lineage>
        <taxon>unclassified sequences</taxon>
        <taxon>metagenomes</taxon>
        <taxon>ecological metagenomes</taxon>
    </lineage>
</organism>
<feature type="non-terminal residue" evidence="5">
    <location>
        <position position="251"/>
    </location>
</feature>
<dbReference type="SUPFAM" id="SSF53706">
    <property type="entry name" value="Formate dehydrogenase/DMSO reductase, domains 1-3"/>
    <property type="match status" value="1"/>
</dbReference>
<reference evidence="5" key="1">
    <citation type="journal article" date="2014" name="Front. Microbiol.">
        <title>High frequency of phylogenetically diverse reductive dehalogenase-homologous genes in deep subseafloor sedimentary metagenomes.</title>
        <authorList>
            <person name="Kawai M."/>
            <person name="Futagami T."/>
            <person name="Toyoda A."/>
            <person name="Takaki Y."/>
            <person name="Nishi S."/>
            <person name="Hori S."/>
            <person name="Arai W."/>
            <person name="Tsubouchi T."/>
            <person name="Morono Y."/>
            <person name="Uchiyama I."/>
            <person name="Ito T."/>
            <person name="Fujiyama A."/>
            <person name="Inagaki F."/>
            <person name="Takami H."/>
        </authorList>
    </citation>
    <scope>NUCLEOTIDE SEQUENCE</scope>
    <source>
        <strain evidence="5">Expedition CK06-06</strain>
    </source>
</reference>
<feature type="domain" description="Molybdopterin oxidoreductase" evidence="4">
    <location>
        <begin position="34"/>
        <end position="234"/>
    </location>
</feature>
<dbReference type="GO" id="GO:0046872">
    <property type="term" value="F:metal ion binding"/>
    <property type="evidence" value="ECO:0007669"/>
    <property type="project" value="UniProtKB-KW"/>
</dbReference>
<dbReference type="PANTHER" id="PTHR43105">
    <property type="entry name" value="RESPIRATORY NITRATE REDUCTASE"/>
    <property type="match status" value="1"/>
</dbReference>
<dbReference type="Gene3D" id="3.40.228.10">
    <property type="entry name" value="Dimethylsulfoxide Reductase, domain 2"/>
    <property type="match status" value="1"/>
</dbReference>
<dbReference type="EMBL" id="BART01031914">
    <property type="protein sequence ID" value="GAH18024.1"/>
    <property type="molecule type" value="Genomic_DNA"/>
</dbReference>
<comment type="caution">
    <text evidence="5">The sequence shown here is derived from an EMBL/GenBank/DDBJ whole genome shotgun (WGS) entry which is preliminary data.</text>
</comment>
<dbReference type="GO" id="GO:0051536">
    <property type="term" value="F:iron-sulfur cluster binding"/>
    <property type="evidence" value="ECO:0007669"/>
    <property type="project" value="UniProtKB-KW"/>
</dbReference>
<evidence type="ECO:0000313" key="5">
    <source>
        <dbReference type="EMBL" id="GAH18024.1"/>
    </source>
</evidence>
<dbReference type="Pfam" id="PF00384">
    <property type="entry name" value="Molybdopterin"/>
    <property type="match status" value="1"/>
</dbReference>
<gene>
    <name evidence="5" type="ORF">S01H4_55321</name>
</gene>
<name>X1ELN8_9ZZZZ</name>
<dbReference type="GO" id="GO:0016020">
    <property type="term" value="C:membrane"/>
    <property type="evidence" value="ECO:0007669"/>
    <property type="project" value="TreeGrafter"/>
</dbReference>
<dbReference type="InterPro" id="IPR050123">
    <property type="entry name" value="Prok_molybdopt-oxidoreductase"/>
</dbReference>
<sequence length="251" mass="27539">MVGSDWIDTRDGGSYRIITEGIRQFQNKVKGLDIECPIEEILEADCILIAGANPEETHPIIGTLVRRAVSQRGAKLIVIDPSRDVFPLWTDLWLKPRAGSEGILLNGLAMTLIGKGLVKQEKIPAELVSSLNQYKTGEVNRTTGIEEESLELAAEIYGQAEQGVIIYGEGLLERDDPNLVTTLFNLANLTGNWVGDRLRVISLKPGANSRGAWELGLTVKGIKQDKPKGLYLLLADEPVDEELLGWLKGIN</sequence>
<protein>
    <recommendedName>
        <fullName evidence="4">Molybdopterin oxidoreductase domain-containing protein</fullName>
    </recommendedName>
</protein>
<dbReference type="Gene3D" id="3.40.50.740">
    <property type="match status" value="1"/>
</dbReference>
<dbReference type="InterPro" id="IPR006656">
    <property type="entry name" value="Mopterin_OxRdtase"/>
</dbReference>
<keyword evidence="2" id="KW-0408">Iron</keyword>
<evidence type="ECO:0000256" key="1">
    <source>
        <dbReference type="ARBA" id="ARBA00022723"/>
    </source>
</evidence>
<proteinExistence type="predicted"/>